<dbReference type="SUPFAM" id="SSF50249">
    <property type="entry name" value="Nucleic acid-binding proteins"/>
    <property type="match status" value="1"/>
</dbReference>
<dbReference type="InterPro" id="IPR011344">
    <property type="entry name" value="ssDNA-bd"/>
</dbReference>
<keyword evidence="1 2" id="KW-0238">DNA-binding</keyword>
<proteinExistence type="inferred from homology"/>
<dbReference type="PANTHER" id="PTHR10302:SF27">
    <property type="entry name" value="SINGLE-STRANDED DNA-BINDING PROTEIN"/>
    <property type="match status" value="1"/>
</dbReference>
<dbReference type="Gene3D" id="2.40.50.140">
    <property type="entry name" value="Nucleic acid-binding proteins"/>
    <property type="match status" value="1"/>
</dbReference>
<dbReference type="GO" id="GO:0003697">
    <property type="term" value="F:single-stranded DNA binding"/>
    <property type="evidence" value="ECO:0007669"/>
    <property type="project" value="InterPro"/>
</dbReference>
<dbReference type="PROSITE" id="PS50935">
    <property type="entry name" value="SSB"/>
    <property type="match status" value="1"/>
</dbReference>
<evidence type="ECO:0000313" key="3">
    <source>
        <dbReference type="EMBL" id="DAF63022.1"/>
    </source>
</evidence>
<dbReference type="InterPro" id="IPR012340">
    <property type="entry name" value="NA-bd_OB-fold"/>
</dbReference>
<accession>A0A8S5TIB1</accession>
<dbReference type="PIRSF" id="PIRSF002070">
    <property type="entry name" value="SSB"/>
    <property type="match status" value="1"/>
</dbReference>
<dbReference type="InterPro" id="IPR000424">
    <property type="entry name" value="Primosome_PriB/ssb"/>
</dbReference>
<dbReference type="GO" id="GO:0009295">
    <property type="term" value="C:nucleoid"/>
    <property type="evidence" value="ECO:0007669"/>
    <property type="project" value="TreeGrafter"/>
</dbReference>
<dbReference type="HAMAP" id="MF_00984">
    <property type="entry name" value="SSB"/>
    <property type="match status" value="1"/>
</dbReference>
<dbReference type="PANTHER" id="PTHR10302">
    <property type="entry name" value="SINGLE-STRANDED DNA-BINDING PROTEIN"/>
    <property type="match status" value="1"/>
</dbReference>
<sequence length="133" mass="15044">MNKVVLMGRLTRDPDVRYTQTGKVVTQFTLAVDRPFKSADGNKEVDFVPVVVWGKIAEMIGNGCHKGHRLLVDGRLQIRSYDAKDGTKRWVTEIIANSVEFIERRSDTAKPTDEKSEMEAFGQAVPFDEEIPF</sequence>
<dbReference type="CDD" id="cd04496">
    <property type="entry name" value="SSB_OBF"/>
    <property type="match status" value="1"/>
</dbReference>
<dbReference type="NCBIfam" id="TIGR00621">
    <property type="entry name" value="ssb"/>
    <property type="match status" value="1"/>
</dbReference>
<protein>
    <recommendedName>
        <fullName evidence="2">Single-stranded DNA-binding protein</fullName>
    </recommendedName>
</protein>
<evidence type="ECO:0000256" key="1">
    <source>
        <dbReference type="ARBA" id="ARBA00023125"/>
    </source>
</evidence>
<dbReference type="EMBL" id="BK032832">
    <property type="protein sequence ID" value="DAF63022.1"/>
    <property type="molecule type" value="Genomic_DNA"/>
</dbReference>
<reference evidence="3" key="1">
    <citation type="journal article" date="2021" name="Proc. Natl. Acad. Sci. U.S.A.">
        <title>A Catalog of Tens of Thousands of Viruses from Human Metagenomes Reveals Hidden Associations with Chronic Diseases.</title>
        <authorList>
            <person name="Tisza M.J."/>
            <person name="Buck C.B."/>
        </authorList>
    </citation>
    <scope>NUCLEOTIDE SEQUENCE</scope>
    <source>
        <strain evidence="3">Ct9dX1</strain>
    </source>
</reference>
<dbReference type="GO" id="GO:0006260">
    <property type="term" value="P:DNA replication"/>
    <property type="evidence" value="ECO:0007669"/>
    <property type="project" value="InterPro"/>
</dbReference>
<dbReference type="Pfam" id="PF00436">
    <property type="entry name" value="SSB"/>
    <property type="match status" value="1"/>
</dbReference>
<evidence type="ECO:0000256" key="2">
    <source>
        <dbReference type="PIRNR" id="PIRNR002070"/>
    </source>
</evidence>
<name>A0A8S5TIB1_9CAUD</name>
<organism evidence="3">
    <name type="scientific">Myoviridae sp. ct9dX1</name>
    <dbReference type="NCBI Taxonomy" id="2827665"/>
    <lineage>
        <taxon>Viruses</taxon>
        <taxon>Duplodnaviria</taxon>
        <taxon>Heunggongvirae</taxon>
        <taxon>Uroviricota</taxon>
        <taxon>Caudoviricetes</taxon>
    </lineage>
</organism>